<dbReference type="PROSITE" id="PS00708">
    <property type="entry name" value="PRO_ENDOPEP_SER"/>
    <property type="match status" value="1"/>
</dbReference>
<dbReference type="InterPro" id="IPR023302">
    <property type="entry name" value="Pept_S9A_N"/>
</dbReference>
<evidence type="ECO:0000256" key="2">
    <source>
        <dbReference type="ARBA" id="ARBA00005228"/>
    </source>
</evidence>
<evidence type="ECO:0000256" key="6">
    <source>
        <dbReference type="ARBA" id="ARBA00022825"/>
    </source>
</evidence>
<dbReference type="PANTHER" id="PTHR42881">
    <property type="entry name" value="PROLYL ENDOPEPTIDASE"/>
    <property type="match status" value="1"/>
</dbReference>
<dbReference type="Pfam" id="PF00326">
    <property type="entry name" value="Peptidase_S9"/>
    <property type="match status" value="1"/>
</dbReference>
<dbReference type="InterPro" id="IPR051167">
    <property type="entry name" value="Prolyl_oligopep/macrocyclase"/>
</dbReference>
<evidence type="ECO:0000256" key="5">
    <source>
        <dbReference type="ARBA" id="ARBA00022801"/>
    </source>
</evidence>
<keyword evidence="5 7" id="KW-0378">Hydrolase</keyword>
<feature type="region of interest" description="Disordered" evidence="8">
    <location>
        <begin position="245"/>
        <end position="264"/>
    </location>
</feature>
<dbReference type="GO" id="GO:0006508">
    <property type="term" value="P:proteolysis"/>
    <property type="evidence" value="ECO:0007669"/>
    <property type="project" value="UniProtKB-KW"/>
</dbReference>
<evidence type="ECO:0000256" key="1">
    <source>
        <dbReference type="ARBA" id="ARBA00001070"/>
    </source>
</evidence>
<dbReference type="PANTHER" id="PTHR42881:SF2">
    <property type="entry name" value="PROLYL ENDOPEPTIDASE"/>
    <property type="match status" value="1"/>
</dbReference>
<keyword evidence="6 7" id="KW-0720">Serine protease</keyword>
<dbReference type="Proteomes" id="UP000079169">
    <property type="component" value="Unplaced"/>
</dbReference>
<evidence type="ECO:0000313" key="12">
    <source>
        <dbReference type="RefSeq" id="XP_026683452.1"/>
    </source>
</evidence>
<reference evidence="12" key="1">
    <citation type="submission" date="2025-08" db="UniProtKB">
        <authorList>
            <consortium name="RefSeq"/>
        </authorList>
    </citation>
    <scope>IDENTIFICATION</scope>
</reference>
<dbReference type="GeneID" id="103514767"/>
<evidence type="ECO:0000313" key="11">
    <source>
        <dbReference type="Proteomes" id="UP000079169"/>
    </source>
</evidence>
<evidence type="ECO:0000256" key="4">
    <source>
        <dbReference type="ARBA" id="ARBA00022670"/>
    </source>
</evidence>
<evidence type="ECO:0000259" key="10">
    <source>
        <dbReference type="Pfam" id="PF02897"/>
    </source>
</evidence>
<dbReference type="KEGG" id="dci:103514767"/>
<evidence type="ECO:0000259" key="9">
    <source>
        <dbReference type="Pfam" id="PF00326"/>
    </source>
</evidence>
<dbReference type="PaxDb" id="121845-A0A3Q0J4N7"/>
<dbReference type="FunFam" id="3.40.50.1820:FF:000005">
    <property type="entry name" value="Prolyl endopeptidase"/>
    <property type="match status" value="1"/>
</dbReference>
<dbReference type="RefSeq" id="XP_026683452.1">
    <property type="nucleotide sequence ID" value="XM_026827651.1"/>
</dbReference>
<proteinExistence type="inferred from homology"/>
<dbReference type="GO" id="GO:0004252">
    <property type="term" value="F:serine-type endopeptidase activity"/>
    <property type="evidence" value="ECO:0007669"/>
    <property type="project" value="UniProtKB-UniRule"/>
</dbReference>
<gene>
    <name evidence="12" type="primary">LOC103514767</name>
</gene>
<dbReference type="Gene3D" id="3.40.50.1820">
    <property type="entry name" value="alpha/beta hydrolase"/>
    <property type="match status" value="2"/>
</dbReference>
<comment type="similarity">
    <text evidence="2 7">Belongs to the peptidase S9A family.</text>
</comment>
<dbReference type="Pfam" id="PF02897">
    <property type="entry name" value="Peptidase_S9_N"/>
    <property type="match status" value="2"/>
</dbReference>
<dbReference type="AlphaFoldDB" id="A0A3Q0J4N7"/>
<keyword evidence="11" id="KW-1185">Reference proteome</keyword>
<protein>
    <recommendedName>
        <fullName evidence="3 7">Prolyl endopeptidase</fullName>
        <ecNumber evidence="7">3.4.21.-</ecNumber>
    </recommendedName>
</protein>
<dbReference type="InterPro" id="IPR001375">
    <property type="entry name" value="Peptidase_S9_cat"/>
</dbReference>
<evidence type="ECO:0000256" key="7">
    <source>
        <dbReference type="RuleBase" id="RU368024"/>
    </source>
</evidence>
<accession>A0A3Q0J4N7</accession>
<dbReference type="Gene3D" id="2.130.10.120">
    <property type="entry name" value="Prolyl oligopeptidase, N-terminal domain"/>
    <property type="match status" value="2"/>
</dbReference>
<dbReference type="SUPFAM" id="SSF50993">
    <property type="entry name" value="Peptidase/esterase 'gauge' domain"/>
    <property type="match status" value="1"/>
</dbReference>
<feature type="domain" description="Peptidase S9A N-terminal" evidence="10">
    <location>
        <begin position="277"/>
        <end position="400"/>
    </location>
</feature>
<comment type="catalytic activity">
    <reaction evidence="1">
        <text>Hydrolysis of Pro-|-Xaa &gt;&gt; Ala-|-Xaa in oligopeptides.</text>
        <dbReference type="EC" id="3.4.21.26"/>
    </reaction>
</comment>
<evidence type="ECO:0000256" key="3">
    <source>
        <dbReference type="ARBA" id="ARBA00016310"/>
    </source>
</evidence>
<feature type="domain" description="Peptidase S9 prolyl oligopeptidase catalytic" evidence="9">
    <location>
        <begin position="477"/>
        <end position="699"/>
    </location>
</feature>
<keyword evidence="4 7" id="KW-0645">Protease</keyword>
<dbReference type="InterPro" id="IPR002470">
    <property type="entry name" value="Peptidase_S9A"/>
</dbReference>
<evidence type="ECO:0000256" key="8">
    <source>
        <dbReference type="SAM" id="MobiDB-lite"/>
    </source>
</evidence>
<sequence length="709" mass="80360">MLKLSSSIWSKSARLNFTKSFPRAVRFLASSPKVHANTAKTLSQSKFKAMTKFDYPKARKNESLVDEYHGVKIPDPYGWMEDPDSEETKKFVDEENAISRPYLEDHPDRDKVKAELTKMWDYPKYSSPQRQGDHYFFFHNTGLQNHSVMYIQDSLDGEARVFLDPNNLSDDGTVSLGSYSFSEDGKTLAYCLSSSGSDWTSMHFKDVATGKEYPEVLHRLKFVSIAWTHDHKGVFYSVNRSFVPHTQNQEPKSKSKKHSKKNRSSAYHLTVNVAPITSQYITNEGPQFVFKTNKDAPNYRLITIDFDNFAESNWKTLIEENKDDVLDWATCVANDKLILSYIHHVKNVMHLHDLASGKHLYTFPLDVGTIVGFSGKKKYSEIFYSFMSFLQPTIIFHCNIPARVDPNSKLETSIFREIKVPDFDPSLFETKQVFYPSKDGTKIPMFILSRKGAQLDGNNPCILYGYGGFAVSLQPGFSVTKIVFLRDFNGIYAIPNIRGGGEYGERWHDGGRLLNKQNVFDDFQCAAEYLIASGYTQSSRLAIQGGSNGGLLTAACINQRPDLFGAAIVQVGVLDMLKFNKFTIGYFWESDYGSPANSSQFEYLLGYSPLHNIQGPDELKGKQYPATLLMTADHDDRVSPVHSLKFAATLQEKLRDYPHQTNPLLIRIETKAGHGGGKPTTKQIEEITDVYCFLMKSLGFKFTQHQHSQ</sequence>
<dbReference type="GO" id="GO:0005829">
    <property type="term" value="C:cytosol"/>
    <property type="evidence" value="ECO:0007669"/>
    <property type="project" value="TreeGrafter"/>
</dbReference>
<dbReference type="EC" id="3.4.21.-" evidence="7"/>
<dbReference type="PRINTS" id="PR00862">
    <property type="entry name" value="PROLIGOPTASE"/>
</dbReference>
<dbReference type="InterPro" id="IPR002471">
    <property type="entry name" value="Pept_S9_AS"/>
</dbReference>
<dbReference type="InterPro" id="IPR029058">
    <property type="entry name" value="AB_hydrolase_fold"/>
</dbReference>
<name>A0A3Q0J4N7_DIACI</name>
<dbReference type="GO" id="GO:0070012">
    <property type="term" value="F:oligopeptidase activity"/>
    <property type="evidence" value="ECO:0007669"/>
    <property type="project" value="TreeGrafter"/>
</dbReference>
<dbReference type="SUPFAM" id="SSF53474">
    <property type="entry name" value="alpha/beta-Hydrolases"/>
    <property type="match status" value="1"/>
</dbReference>
<dbReference type="STRING" id="121845.A0A3Q0J4N7"/>
<feature type="domain" description="Peptidase S9A N-terminal" evidence="10">
    <location>
        <begin position="56"/>
        <end position="238"/>
    </location>
</feature>
<organism evidence="11 12">
    <name type="scientific">Diaphorina citri</name>
    <name type="common">Asian citrus psyllid</name>
    <dbReference type="NCBI Taxonomy" id="121845"/>
    <lineage>
        <taxon>Eukaryota</taxon>
        <taxon>Metazoa</taxon>
        <taxon>Ecdysozoa</taxon>
        <taxon>Arthropoda</taxon>
        <taxon>Hexapoda</taxon>
        <taxon>Insecta</taxon>
        <taxon>Pterygota</taxon>
        <taxon>Neoptera</taxon>
        <taxon>Paraneoptera</taxon>
        <taxon>Hemiptera</taxon>
        <taxon>Sternorrhyncha</taxon>
        <taxon>Psylloidea</taxon>
        <taxon>Psyllidae</taxon>
        <taxon>Diaphorininae</taxon>
        <taxon>Diaphorina</taxon>
    </lineage>
</organism>
<feature type="compositionally biased region" description="Basic residues" evidence="8">
    <location>
        <begin position="254"/>
        <end position="263"/>
    </location>
</feature>